<name>A0A5C6U3Z1_9BURK</name>
<proteinExistence type="predicted"/>
<evidence type="ECO:0000313" key="3">
    <source>
        <dbReference type="Proteomes" id="UP000321832"/>
    </source>
</evidence>
<evidence type="ECO:0000259" key="1">
    <source>
        <dbReference type="Pfam" id="PF00561"/>
    </source>
</evidence>
<dbReference type="PRINTS" id="PR00111">
    <property type="entry name" value="ABHYDROLASE"/>
</dbReference>
<protein>
    <submittedName>
        <fullName evidence="2">Alpha/beta fold hydrolase</fullName>
    </submittedName>
</protein>
<dbReference type="SUPFAM" id="SSF53474">
    <property type="entry name" value="alpha/beta-Hydrolases"/>
    <property type="match status" value="1"/>
</dbReference>
<dbReference type="PANTHER" id="PTHR43798:SF29">
    <property type="entry name" value="AB HYDROLASE-1 DOMAIN-CONTAINING PROTEIN"/>
    <property type="match status" value="1"/>
</dbReference>
<dbReference type="InterPro" id="IPR000073">
    <property type="entry name" value="AB_hydrolase_1"/>
</dbReference>
<reference evidence="2 3" key="1">
    <citation type="submission" date="2019-08" db="EMBL/GenBank/DDBJ databases">
        <authorList>
            <person name="Khan S.A."/>
            <person name="Jeon C.O."/>
            <person name="Jeong S.E."/>
        </authorList>
    </citation>
    <scope>NUCLEOTIDE SEQUENCE [LARGE SCALE GENOMIC DNA]</scope>
    <source>
        <strain evidence="3">IMCC1728</strain>
    </source>
</reference>
<feature type="domain" description="AB hydrolase-1" evidence="1">
    <location>
        <begin position="27"/>
        <end position="212"/>
    </location>
</feature>
<organism evidence="2 3">
    <name type="scientific">Piscinibacter aquaticus</name>
    <dbReference type="NCBI Taxonomy" id="392597"/>
    <lineage>
        <taxon>Bacteria</taxon>
        <taxon>Pseudomonadati</taxon>
        <taxon>Pseudomonadota</taxon>
        <taxon>Betaproteobacteria</taxon>
        <taxon>Burkholderiales</taxon>
        <taxon>Sphaerotilaceae</taxon>
        <taxon>Piscinibacter</taxon>
    </lineage>
</organism>
<dbReference type="AlphaFoldDB" id="A0A5C6U3Z1"/>
<dbReference type="Gene3D" id="3.40.50.1820">
    <property type="entry name" value="alpha/beta hydrolase"/>
    <property type="match status" value="1"/>
</dbReference>
<dbReference type="PANTHER" id="PTHR43798">
    <property type="entry name" value="MONOACYLGLYCEROL LIPASE"/>
    <property type="match status" value="1"/>
</dbReference>
<dbReference type="GO" id="GO:0016787">
    <property type="term" value="F:hydrolase activity"/>
    <property type="evidence" value="ECO:0007669"/>
    <property type="project" value="UniProtKB-KW"/>
</dbReference>
<sequence length="229" mass="24944">MCDRAVWAAQIEALSATHEVVVPHYGTLDSLAGMAERVLREAPPGPLAVAGHSMGGRIAFEMWARAPQRIERLALLDTSYHPLPAGAEGERERAGRYALLEIARSQGLRTMAREWALGMVHADHLGTPLFEAVLDMFERSSVAAFAAQIEALLARRDAEPLLATVSVPTLVLCGRDDAWSPPSRHEFMHERIAGSSLAVIERCGHMSPMEEPAAVTAALRDWLARPVRG</sequence>
<keyword evidence="2" id="KW-0378">Hydrolase</keyword>
<dbReference type="InterPro" id="IPR029058">
    <property type="entry name" value="AB_hydrolase_fold"/>
</dbReference>
<dbReference type="Proteomes" id="UP000321832">
    <property type="component" value="Unassembled WGS sequence"/>
</dbReference>
<gene>
    <name evidence="2" type="ORF">FSC37_21905</name>
</gene>
<keyword evidence="3" id="KW-1185">Reference proteome</keyword>
<dbReference type="InterPro" id="IPR050266">
    <property type="entry name" value="AB_hydrolase_sf"/>
</dbReference>
<dbReference type="Pfam" id="PF00561">
    <property type="entry name" value="Abhydrolase_1"/>
    <property type="match status" value="1"/>
</dbReference>
<accession>A0A5C6U3Z1</accession>
<evidence type="ECO:0000313" key="2">
    <source>
        <dbReference type="EMBL" id="TXC67594.1"/>
    </source>
</evidence>
<comment type="caution">
    <text evidence="2">The sequence shown here is derived from an EMBL/GenBank/DDBJ whole genome shotgun (WGS) entry which is preliminary data.</text>
</comment>
<dbReference type="EMBL" id="VOPW01000001">
    <property type="protein sequence ID" value="TXC67594.1"/>
    <property type="molecule type" value="Genomic_DNA"/>
</dbReference>